<dbReference type="NCBIfam" id="TIGR01549">
    <property type="entry name" value="HAD-SF-IA-v1"/>
    <property type="match status" value="1"/>
</dbReference>
<dbReference type="STRING" id="1450537.A0A395HJK1"/>
<dbReference type="Gene3D" id="1.10.260.80">
    <property type="match status" value="1"/>
</dbReference>
<evidence type="ECO:0000313" key="2">
    <source>
        <dbReference type="Proteomes" id="UP000248961"/>
    </source>
</evidence>
<dbReference type="InterPro" id="IPR036412">
    <property type="entry name" value="HAD-like_sf"/>
</dbReference>
<dbReference type="AlphaFoldDB" id="A0A395HJK1"/>
<dbReference type="GeneID" id="37202167"/>
<dbReference type="SFLD" id="SFLDS00003">
    <property type="entry name" value="Haloacid_Dehalogenase"/>
    <property type="match status" value="1"/>
</dbReference>
<dbReference type="Gene3D" id="3.40.50.1000">
    <property type="entry name" value="HAD superfamily/HAD-like"/>
    <property type="match status" value="1"/>
</dbReference>
<reference evidence="1 2" key="1">
    <citation type="submission" date="2018-02" db="EMBL/GenBank/DDBJ databases">
        <title>The genomes of Aspergillus section Nigri reveals drivers in fungal speciation.</title>
        <authorList>
            <consortium name="DOE Joint Genome Institute"/>
            <person name="Vesth T.C."/>
            <person name="Nybo J."/>
            <person name="Theobald S."/>
            <person name="Brandl J."/>
            <person name="Frisvad J.C."/>
            <person name="Nielsen K.F."/>
            <person name="Lyhne E.K."/>
            <person name="Kogle M.E."/>
            <person name="Kuo A."/>
            <person name="Riley R."/>
            <person name="Clum A."/>
            <person name="Nolan M."/>
            <person name="Lipzen A."/>
            <person name="Salamov A."/>
            <person name="Henrissat B."/>
            <person name="Wiebenga A."/>
            <person name="De vries R.P."/>
            <person name="Grigoriev I.V."/>
            <person name="Mortensen U.H."/>
            <person name="Andersen M.R."/>
            <person name="Baker S.E."/>
        </authorList>
    </citation>
    <scope>NUCLEOTIDE SEQUENCE [LARGE SCALE GENOMIC DNA]</scope>
    <source>
        <strain evidence="1 2">CBS 101889</strain>
    </source>
</reference>
<dbReference type="InterPro" id="IPR006439">
    <property type="entry name" value="HAD-SF_hydro_IA"/>
</dbReference>
<proteinExistence type="predicted"/>
<dbReference type="VEuPathDB" id="FungiDB:BO97DRAFT_437895"/>
<dbReference type="GO" id="GO:0016791">
    <property type="term" value="F:phosphatase activity"/>
    <property type="evidence" value="ECO:0007669"/>
    <property type="project" value="UniProtKB-ARBA"/>
</dbReference>
<sequence>MATLAASSSPLRQRRFAPLNHAENRGDGSAPALRGIVFDVDGTLCLPQNYMFSEMRAVLGIDKQTDILHHIARLPTPDARLEAANKIKAIEREAMRHQQPQPGLVDLMDYLETKGVRRALCTRNFEAPVTNLLQNHLPAHVFLPIITRETPGLMPKPDPAGILHIASEWGLEGGGQNLIMVGDSLDDMTAGHTAGAATVLLLNDHNAHLKDHAHTDLCIERLDELVDILDRGFVGHRGGDKLPTTDASMPEVSAQ</sequence>
<dbReference type="EMBL" id="KZ824319">
    <property type="protein sequence ID" value="RAL08122.1"/>
    <property type="molecule type" value="Genomic_DNA"/>
</dbReference>
<keyword evidence="1" id="KW-0378">Hydrolase</keyword>
<dbReference type="PANTHER" id="PTHR43885:SF1">
    <property type="entry name" value="SUPERFAMILY HYDROLASE, PUTATIVE (AFU_ORTHOLOGUE AFUA_4G13290)-RELATED"/>
    <property type="match status" value="1"/>
</dbReference>
<dbReference type="OrthoDB" id="426235at2759"/>
<dbReference type="InterPro" id="IPR023214">
    <property type="entry name" value="HAD_sf"/>
</dbReference>
<dbReference type="PANTHER" id="PTHR43885">
    <property type="entry name" value="HALOACID DEHALOGENASE-LIKE HYDROLASE"/>
    <property type="match status" value="1"/>
</dbReference>
<dbReference type="SFLD" id="SFLDG01129">
    <property type="entry name" value="C1.5:_HAD__Beta-PGM__Phosphata"/>
    <property type="match status" value="1"/>
</dbReference>
<dbReference type="Proteomes" id="UP000248961">
    <property type="component" value="Unassembled WGS sequence"/>
</dbReference>
<dbReference type="CDD" id="cd01427">
    <property type="entry name" value="HAD_like"/>
    <property type="match status" value="1"/>
</dbReference>
<protein>
    <submittedName>
        <fullName evidence="1">Putative HAD superfamily hydrolase</fullName>
    </submittedName>
</protein>
<evidence type="ECO:0000313" key="1">
    <source>
        <dbReference type="EMBL" id="RAL08122.1"/>
    </source>
</evidence>
<dbReference type="RefSeq" id="XP_025547276.1">
    <property type="nucleotide sequence ID" value="XM_025697878.1"/>
</dbReference>
<dbReference type="SUPFAM" id="SSF56784">
    <property type="entry name" value="HAD-like"/>
    <property type="match status" value="1"/>
</dbReference>
<organism evidence="1 2">
    <name type="scientific">Aspergillus homomorphus (strain CBS 101889)</name>
    <dbReference type="NCBI Taxonomy" id="1450537"/>
    <lineage>
        <taxon>Eukaryota</taxon>
        <taxon>Fungi</taxon>
        <taxon>Dikarya</taxon>
        <taxon>Ascomycota</taxon>
        <taxon>Pezizomycotina</taxon>
        <taxon>Eurotiomycetes</taxon>
        <taxon>Eurotiomycetidae</taxon>
        <taxon>Eurotiales</taxon>
        <taxon>Aspergillaceae</taxon>
        <taxon>Aspergillus</taxon>
        <taxon>Aspergillus subgen. Circumdati</taxon>
    </lineage>
</organism>
<gene>
    <name evidence="1" type="ORF">BO97DRAFT_437895</name>
</gene>
<dbReference type="Pfam" id="PF00702">
    <property type="entry name" value="Hydrolase"/>
    <property type="match status" value="1"/>
</dbReference>
<name>A0A395HJK1_ASPHC</name>
<accession>A0A395HJK1</accession>
<keyword evidence="2" id="KW-1185">Reference proteome</keyword>